<dbReference type="InterPro" id="IPR055482">
    <property type="entry name" value="DUF7054"/>
</dbReference>
<organism evidence="3 4">
    <name type="scientific">Phoenix dactylifera</name>
    <name type="common">Date palm</name>
    <dbReference type="NCBI Taxonomy" id="42345"/>
    <lineage>
        <taxon>Eukaryota</taxon>
        <taxon>Viridiplantae</taxon>
        <taxon>Streptophyta</taxon>
        <taxon>Embryophyta</taxon>
        <taxon>Tracheophyta</taxon>
        <taxon>Spermatophyta</taxon>
        <taxon>Magnoliopsida</taxon>
        <taxon>Liliopsida</taxon>
        <taxon>Arecaceae</taxon>
        <taxon>Coryphoideae</taxon>
        <taxon>Phoeniceae</taxon>
        <taxon>Phoenix</taxon>
    </lineage>
</organism>
<feature type="domain" description="DUF7054" evidence="2">
    <location>
        <begin position="114"/>
        <end position="197"/>
    </location>
</feature>
<reference evidence="3" key="1">
    <citation type="journal article" date="2019" name="Nat. Commun.">
        <title>Genome-wide association mapping of date palm fruit traits.</title>
        <authorList>
            <person name="Hazzouri K.M."/>
            <person name="Gros-Balthazard M."/>
            <person name="Flowers J.M."/>
            <person name="Copetti D."/>
            <person name="Lemansour A."/>
            <person name="Lebrun M."/>
            <person name="Masmoudi K."/>
            <person name="Ferrand S."/>
            <person name="Dhar M.I."/>
            <person name="Fresquez Z.A."/>
            <person name="Rosas U."/>
            <person name="Zhang J."/>
            <person name="Talag J."/>
            <person name="Lee S."/>
            <person name="Kudrna D."/>
            <person name="Powell R.F."/>
            <person name="Leitch I.J."/>
            <person name="Krueger R.R."/>
            <person name="Wing R.A."/>
            <person name="Amiri K.M.A."/>
            <person name="Purugganan M.D."/>
        </authorList>
    </citation>
    <scope>NUCLEOTIDE SEQUENCE [LARGE SCALE GENOMIC DNA]</scope>
    <source>
        <strain evidence="3">cv. Khalas</strain>
    </source>
</reference>
<accession>A0A8B7CQY5</accession>
<feature type="region of interest" description="Disordered" evidence="1">
    <location>
        <begin position="1"/>
        <end position="101"/>
    </location>
</feature>
<evidence type="ECO:0000313" key="4">
    <source>
        <dbReference type="RefSeq" id="XP_008804389.1"/>
    </source>
</evidence>
<evidence type="ECO:0000256" key="1">
    <source>
        <dbReference type="SAM" id="MobiDB-lite"/>
    </source>
</evidence>
<reference evidence="4" key="2">
    <citation type="submission" date="2025-08" db="UniProtKB">
        <authorList>
            <consortium name="RefSeq"/>
        </authorList>
    </citation>
    <scope>IDENTIFICATION</scope>
    <source>
        <tissue evidence="4">Young leaves</tissue>
    </source>
</reference>
<dbReference type="Proteomes" id="UP000228380">
    <property type="component" value="Chromosome 10"/>
</dbReference>
<dbReference type="PANTHER" id="PTHR33270">
    <property type="entry name" value="BNAC05G50380D PROTEIN"/>
    <property type="match status" value="1"/>
</dbReference>
<evidence type="ECO:0000259" key="2">
    <source>
        <dbReference type="Pfam" id="PF23156"/>
    </source>
</evidence>
<keyword evidence="3" id="KW-1185">Reference proteome</keyword>
<name>A0A8B7CQY5_PHODC</name>
<dbReference type="GeneID" id="103717690"/>
<dbReference type="RefSeq" id="XP_008804389.1">
    <property type="nucleotide sequence ID" value="XM_008806167.3"/>
</dbReference>
<dbReference type="InterPro" id="IPR040358">
    <property type="entry name" value="At4g22758-like"/>
</dbReference>
<sequence>MAPLPPPTTTTTTTYYTHSSSLRRRQGERAGEGRGGGARRPPPPPQRSASFHGRTAAAAASPVEHRQMRRPKTQPDLRAGGRNGTTASGGASPEAKMQGKGGDRIFEAAERRMPEKVLVNVTVQRSLGPVQVMVSTEWSIGDLVAAAARQYAKEGRRPPLSTTDPSAFGLHYSQFSLESLDPKEKLSGLGSRNFFLCLKSVPGNSDPATASSSAAPSSCAEQAQESKISIPWLRSQPLFV</sequence>
<dbReference type="OrthoDB" id="651546at2759"/>
<proteinExistence type="predicted"/>
<dbReference type="AlphaFoldDB" id="A0A8B7CQY5"/>
<dbReference type="PANTHER" id="PTHR33270:SF24">
    <property type="entry name" value="EXPRESSED PROTEIN"/>
    <property type="match status" value="1"/>
</dbReference>
<dbReference type="KEGG" id="pda:103717690"/>
<gene>
    <name evidence="4" type="primary">LOC103717690</name>
</gene>
<dbReference type="Pfam" id="PF23156">
    <property type="entry name" value="DUF7054"/>
    <property type="match status" value="1"/>
</dbReference>
<evidence type="ECO:0000313" key="3">
    <source>
        <dbReference type="Proteomes" id="UP000228380"/>
    </source>
</evidence>
<protein>
    <submittedName>
        <fullName evidence="4">Uncharacterized protein LOC103717690 isoform X1</fullName>
    </submittedName>
</protein>